<dbReference type="RefSeq" id="WP_194706602.1">
    <property type="nucleotide sequence ID" value="NZ_JADKPN010000004.1"/>
</dbReference>
<evidence type="ECO:0000313" key="3">
    <source>
        <dbReference type="Proteomes" id="UP000640489"/>
    </source>
</evidence>
<gene>
    <name evidence="2" type="ORF">ISU07_09830</name>
</gene>
<feature type="transmembrane region" description="Helical" evidence="1">
    <location>
        <begin position="177"/>
        <end position="198"/>
    </location>
</feature>
<sequence>MSDPAVVPPAVRAQLLGLEHSSLLSTRAMTWSEVMSRITAQLTFTSAVLVVLALDVRNGDPAGSFRPLALGLGFALLLTGTLTTLRVHYASLEDAQLMRGMNRLRAGYVALDPGLEPYLTTGFTDDADGVVRTYGLGYSRTAAQQVMASAIFFSSVVNALVAGGWVGILAAPAGRTVAVVVGVVAGLGYLAAFMYAVARLFAQAERMPELVHFPTSQPAPPSPS</sequence>
<name>A0A930YHY1_9ACTN</name>
<evidence type="ECO:0000313" key="2">
    <source>
        <dbReference type="EMBL" id="MBF4763424.1"/>
    </source>
</evidence>
<feature type="transmembrane region" description="Helical" evidence="1">
    <location>
        <begin position="150"/>
        <end position="171"/>
    </location>
</feature>
<keyword evidence="1" id="KW-0472">Membrane</keyword>
<keyword evidence="1" id="KW-0812">Transmembrane</keyword>
<proteinExistence type="predicted"/>
<dbReference type="Proteomes" id="UP000640489">
    <property type="component" value="Unassembled WGS sequence"/>
</dbReference>
<dbReference type="EMBL" id="JADKPN010000004">
    <property type="protein sequence ID" value="MBF4763424.1"/>
    <property type="molecule type" value="Genomic_DNA"/>
</dbReference>
<reference evidence="2" key="1">
    <citation type="submission" date="2020-11" db="EMBL/GenBank/DDBJ databases">
        <title>Nocardioides sp. nov., isolated from Soil of Cynanchum wilfordii Hemsley rhizosphere.</title>
        <authorList>
            <person name="Lee J.-S."/>
            <person name="Suh M.K."/>
            <person name="Kim J.-S."/>
        </authorList>
    </citation>
    <scope>NUCLEOTIDE SEQUENCE</scope>
    <source>
        <strain evidence="2">KCTC 19275</strain>
    </source>
</reference>
<accession>A0A930YHY1</accession>
<keyword evidence="1" id="KW-1133">Transmembrane helix</keyword>
<feature type="transmembrane region" description="Helical" evidence="1">
    <location>
        <begin position="68"/>
        <end position="89"/>
    </location>
</feature>
<comment type="caution">
    <text evidence="2">The sequence shown here is derived from an EMBL/GenBank/DDBJ whole genome shotgun (WGS) entry which is preliminary data.</text>
</comment>
<keyword evidence="3" id="KW-1185">Reference proteome</keyword>
<protein>
    <submittedName>
        <fullName evidence="2">Uncharacterized protein</fullName>
    </submittedName>
</protein>
<organism evidence="2 3">
    <name type="scientific">Nocardioides islandensis</name>
    <dbReference type="NCBI Taxonomy" id="433663"/>
    <lineage>
        <taxon>Bacteria</taxon>
        <taxon>Bacillati</taxon>
        <taxon>Actinomycetota</taxon>
        <taxon>Actinomycetes</taxon>
        <taxon>Propionibacteriales</taxon>
        <taxon>Nocardioidaceae</taxon>
        <taxon>Nocardioides</taxon>
    </lineage>
</organism>
<evidence type="ECO:0000256" key="1">
    <source>
        <dbReference type="SAM" id="Phobius"/>
    </source>
</evidence>
<dbReference type="AlphaFoldDB" id="A0A930YHY1"/>
<feature type="transmembrane region" description="Helical" evidence="1">
    <location>
        <begin position="38"/>
        <end position="56"/>
    </location>
</feature>